<name>A0A915DIE6_9BILA</name>
<dbReference type="WBParaSite" id="jg19581">
    <property type="protein sequence ID" value="jg19581"/>
    <property type="gene ID" value="jg19581"/>
</dbReference>
<dbReference type="AlphaFoldDB" id="A0A915DIE6"/>
<protein>
    <submittedName>
        <fullName evidence="2">Uncharacterized protein</fullName>
    </submittedName>
</protein>
<proteinExistence type="predicted"/>
<keyword evidence="1" id="KW-1185">Reference proteome</keyword>
<sequence>MIAAMTPVKEEGLCCWHLWNDVVHTLIEGSGWRQQQNVGHTITAPHNCCSSCCHCLQINQPHTSWPPLLLLLLDRLDSRPFLSVYVSSSEEVIYTGWFAIFDLLLNAKKTK</sequence>
<accession>A0A915DIE6</accession>
<reference evidence="2" key="1">
    <citation type="submission" date="2022-11" db="UniProtKB">
        <authorList>
            <consortium name="WormBaseParasite"/>
        </authorList>
    </citation>
    <scope>IDENTIFICATION</scope>
</reference>
<evidence type="ECO:0000313" key="1">
    <source>
        <dbReference type="Proteomes" id="UP000887574"/>
    </source>
</evidence>
<evidence type="ECO:0000313" key="2">
    <source>
        <dbReference type="WBParaSite" id="jg19581"/>
    </source>
</evidence>
<organism evidence="1 2">
    <name type="scientific">Ditylenchus dipsaci</name>
    <dbReference type="NCBI Taxonomy" id="166011"/>
    <lineage>
        <taxon>Eukaryota</taxon>
        <taxon>Metazoa</taxon>
        <taxon>Ecdysozoa</taxon>
        <taxon>Nematoda</taxon>
        <taxon>Chromadorea</taxon>
        <taxon>Rhabditida</taxon>
        <taxon>Tylenchina</taxon>
        <taxon>Tylenchomorpha</taxon>
        <taxon>Sphaerularioidea</taxon>
        <taxon>Anguinidae</taxon>
        <taxon>Anguininae</taxon>
        <taxon>Ditylenchus</taxon>
    </lineage>
</organism>
<dbReference type="Proteomes" id="UP000887574">
    <property type="component" value="Unplaced"/>
</dbReference>